<dbReference type="SUPFAM" id="SSF50249">
    <property type="entry name" value="Nucleic acid-binding proteins"/>
    <property type="match status" value="1"/>
</dbReference>
<protein>
    <recommendedName>
        <fullName evidence="2">HD domain-containing protein</fullName>
    </recommendedName>
</protein>
<dbReference type="GO" id="GO:0031125">
    <property type="term" value="P:rRNA 3'-end processing"/>
    <property type="evidence" value="ECO:0007669"/>
    <property type="project" value="TreeGrafter"/>
</dbReference>
<evidence type="ECO:0000313" key="3">
    <source>
        <dbReference type="EMBL" id="OGF35085.1"/>
    </source>
</evidence>
<dbReference type="InterPro" id="IPR006674">
    <property type="entry name" value="HD_domain"/>
</dbReference>
<gene>
    <name evidence="3" type="ORF">A2482_05345</name>
</gene>
<proteinExistence type="predicted"/>
<comment type="caution">
    <text evidence="3">The sequence shown here is derived from an EMBL/GenBank/DDBJ whole genome shotgun (WGS) entry which is preliminary data.</text>
</comment>
<dbReference type="CDD" id="cd00077">
    <property type="entry name" value="HDc"/>
    <property type="match status" value="1"/>
</dbReference>
<dbReference type="InterPro" id="IPR003607">
    <property type="entry name" value="HD/PDEase_dom"/>
</dbReference>
<reference evidence="3 4" key="1">
    <citation type="journal article" date="2016" name="Nat. Commun.">
        <title>Thousands of microbial genomes shed light on interconnected biogeochemical processes in an aquifer system.</title>
        <authorList>
            <person name="Anantharaman K."/>
            <person name="Brown C.T."/>
            <person name="Hug L.A."/>
            <person name="Sharon I."/>
            <person name="Castelle C.J."/>
            <person name="Probst A.J."/>
            <person name="Thomas B.C."/>
            <person name="Singh A."/>
            <person name="Wilkins M.J."/>
            <person name="Karaoz U."/>
            <person name="Brodie E.L."/>
            <person name="Williams K.H."/>
            <person name="Hubbard S.S."/>
            <person name="Banfield J.F."/>
        </authorList>
    </citation>
    <scope>NUCLEOTIDE SEQUENCE [LARGE SCALE GENOMIC DNA]</scope>
</reference>
<name>A0A1F5T818_9BACT</name>
<dbReference type="AlphaFoldDB" id="A0A1F5T818"/>
<evidence type="ECO:0000259" key="2">
    <source>
        <dbReference type="Pfam" id="PF01966"/>
    </source>
</evidence>
<dbReference type="Gene3D" id="1.10.3210.10">
    <property type="entry name" value="Hypothetical protein af1432"/>
    <property type="match status" value="1"/>
</dbReference>
<organism evidence="3 4">
    <name type="scientific">Candidatus Falkowbacteria bacterium RIFOXYC2_FULL_48_21</name>
    <dbReference type="NCBI Taxonomy" id="1798005"/>
    <lineage>
        <taxon>Bacteria</taxon>
        <taxon>Candidatus Falkowiibacteriota</taxon>
    </lineage>
</organism>
<feature type="domain" description="HD" evidence="2">
    <location>
        <begin position="179"/>
        <end position="296"/>
    </location>
</feature>
<dbReference type="EMBL" id="MFGM01000058">
    <property type="protein sequence ID" value="OGF35085.1"/>
    <property type="molecule type" value="Genomic_DNA"/>
</dbReference>
<dbReference type="InterPro" id="IPR050798">
    <property type="entry name" value="YhaM_exoribonuc/phosphodiest"/>
</dbReference>
<sequence length="329" mass="36698">MKQLSLVNNQKLTPKTMKNHFIKDMQSGDKLSNELLAVKSVRKGKTADGRDYVDLGLADKSGEIAGKIWADSLPHCDTVVEGDVVSICATVDEYRDKQQLKITFLQKTDSFDIADFLPTTSCDIGELWKTIDSTVSKIENKSLRALVEHFFADESFAEKFKRAPGAERVHHAYLGGLMEHTAQMVNSAEATLRDFPDMDKDLLLTGVLLHDIGKMDELAATHVIYRTLDGNLIGHVSIGAMTIDKAIDKIKKFPEKLRAKLLNMILGHHGRLEFGSPILPMTREAIALHYIDNLSAKANQADIAVRENQNGQQAFTDKIFTLDTKLYLE</sequence>
<dbReference type="SUPFAM" id="SSF109604">
    <property type="entry name" value="HD-domain/PDEase-like"/>
    <property type="match status" value="1"/>
</dbReference>
<dbReference type="Gene3D" id="2.40.50.140">
    <property type="entry name" value="Nucleic acid-binding proteins"/>
    <property type="match status" value="1"/>
</dbReference>
<evidence type="ECO:0000313" key="4">
    <source>
        <dbReference type="Proteomes" id="UP000178656"/>
    </source>
</evidence>
<dbReference type="Proteomes" id="UP000178656">
    <property type="component" value="Unassembled WGS sequence"/>
</dbReference>
<dbReference type="GO" id="GO:0016787">
    <property type="term" value="F:hydrolase activity"/>
    <property type="evidence" value="ECO:0007669"/>
    <property type="project" value="UniProtKB-KW"/>
</dbReference>
<dbReference type="PANTHER" id="PTHR37294">
    <property type="entry name" value="3'-5' EXORIBONUCLEASE YHAM"/>
    <property type="match status" value="1"/>
</dbReference>
<dbReference type="PANTHER" id="PTHR37294:SF1">
    <property type="entry name" value="3'-5' EXORIBONUCLEASE YHAM"/>
    <property type="match status" value="1"/>
</dbReference>
<dbReference type="InterPro" id="IPR012340">
    <property type="entry name" value="NA-bd_OB-fold"/>
</dbReference>
<evidence type="ECO:0000256" key="1">
    <source>
        <dbReference type="ARBA" id="ARBA00022801"/>
    </source>
</evidence>
<accession>A0A1F5T818</accession>
<keyword evidence="1" id="KW-0378">Hydrolase</keyword>
<dbReference type="Pfam" id="PF01966">
    <property type="entry name" value="HD"/>
    <property type="match status" value="1"/>
</dbReference>